<name>A0ABQ6MSK5_9STRA</name>
<protein>
    <submittedName>
        <fullName evidence="3">Uncharacterized protein</fullName>
    </submittedName>
</protein>
<feature type="transmembrane region" description="Helical" evidence="2">
    <location>
        <begin position="786"/>
        <end position="807"/>
    </location>
</feature>
<keyword evidence="2" id="KW-0472">Membrane</keyword>
<feature type="transmembrane region" description="Helical" evidence="2">
    <location>
        <begin position="641"/>
        <end position="659"/>
    </location>
</feature>
<dbReference type="PANTHER" id="PTHR16024">
    <property type="entry name" value="XK-RELATED PROTEIN"/>
    <property type="match status" value="1"/>
</dbReference>
<feature type="transmembrane region" description="Helical" evidence="2">
    <location>
        <begin position="278"/>
        <end position="300"/>
    </location>
</feature>
<feature type="transmembrane region" description="Helical" evidence="2">
    <location>
        <begin position="243"/>
        <end position="266"/>
    </location>
</feature>
<feature type="region of interest" description="Disordered" evidence="1">
    <location>
        <begin position="866"/>
        <end position="898"/>
    </location>
</feature>
<evidence type="ECO:0000313" key="4">
    <source>
        <dbReference type="Proteomes" id="UP001165060"/>
    </source>
</evidence>
<feature type="transmembrane region" description="Helical" evidence="2">
    <location>
        <begin position="457"/>
        <end position="480"/>
    </location>
</feature>
<feature type="transmembrane region" description="Helical" evidence="2">
    <location>
        <begin position="211"/>
        <end position="231"/>
    </location>
</feature>
<feature type="transmembrane region" description="Helical" evidence="2">
    <location>
        <begin position="746"/>
        <end position="766"/>
    </location>
</feature>
<feature type="transmembrane region" description="Helical" evidence="2">
    <location>
        <begin position="427"/>
        <end position="451"/>
    </location>
</feature>
<dbReference type="Proteomes" id="UP001165060">
    <property type="component" value="Unassembled WGS sequence"/>
</dbReference>
<feature type="transmembrane region" description="Helical" evidence="2">
    <location>
        <begin position="142"/>
        <end position="162"/>
    </location>
</feature>
<evidence type="ECO:0000313" key="3">
    <source>
        <dbReference type="EMBL" id="GMI31495.1"/>
    </source>
</evidence>
<feature type="transmembrane region" description="Helical" evidence="2">
    <location>
        <begin position="715"/>
        <end position="734"/>
    </location>
</feature>
<keyword evidence="2" id="KW-0812">Transmembrane</keyword>
<evidence type="ECO:0000256" key="2">
    <source>
        <dbReference type="SAM" id="Phobius"/>
    </source>
</evidence>
<keyword evidence="4" id="KW-1185">Reference proteome</keyword>
<dbReference type="EMBL" id="BRYB01000511">
    <property type="protein sequence ID" value="GMI31495.1"/>
    <property type="molecule type" value="Genomic_DNA"/>
</dbReference>
<gene>
    <name evidence="3" type="ORF">TeGR_g4014</name>
</gene>
<evidence type="ECO:0000256" key="1">
    <source>
        <dbReference type="SAM" id="MobiDB-lite"/>
    </source>
</evidence>
<accession>A0ABQ6MSK5</accession>
<feature type="transmembrane region" description="Helical" evidence="2">
    <location>
        <begin position="169"/>
        <end position="191"/>
    </location>
</feature>
<organism evidence="3 4">
    <name type="scientific">Tetraparma gracilis</name>
    <dbReference type="NCBI Taxonomy" id="2962635"/>
    <lineage>
        <taxon>Eukaryota</taxon>
        <taxon>Sar</taxon>
        <taxon>Stramenopiles</taxon>
        <taxon>Ochrophyta</taxon>
        <taxon>Bolidophyceae</taxon>
        <taxon>Parmales</taxon>
        <taxon>Triparmaceae</taxon>
        <taxon>Tetraparma</taxon>
    </lineage>
</organism>
<proteinExistence type="predicted"/>
<dbReference type="InterPro" id="IPR050895">
    <property type="entry name" value="XK-related_scramblase"/>
</dbReference>
<comment type="caution">
    <text evidence="3">The sequence shown here is derived from an EMBL/GenBank/DDBJ whole genome shotgun (WGS) entry which is preliminary data.</text>
</comment>
<sequence>MVSLCMLSQLVMVMLQNSKGPRSGLIREVLFTLLALKPGVDAFRVANGEEQPAYAMVCPASELAATKMFEMICEAIPGCVMQLYVLLSMLAEGRSVSRQAYLSLLVSALSTGYSSATITYDFDIAAQRRKDEPEFYGFIPDGVPGAIVFACMVLNSALLLLARSASAALLMLVQPSLFLYYVLGDCAFFFLQKAARGDIRYFMNLDGWAGTVLLDFLMQLIFKLIVDYTGLVQFRGPGVLGGCYWTGNMVLALAAPFGAVAIYFASDASSGSSLDESATWALASSLCGAWVAIFLLFLLLMNSSHRHTFYSTQTSKAWVCSCFTKEGATDASKMLIHFYRRRLWKHLRPEVKDWTLANWARFEREQSDWFNAALISKVDDDMIPPGSLEGLRRAGGGRKRKSSSAIITYDFDIGAQRRKDEPEFYGFIPDGVPGAIVFACMVLNSALLLLARSASAALLMLVQPSLFLCYVLGDCAFFFLQKAARGDNRSWANLDGWAGTVFGDFLGQLFGKLIVDFTGLVQFRGPGVLGGCYWTGNMSPFLRRLSFSRSCRFSRARVAAAVLSSARLFCRSRRAEAAASSSPPGGWLRDWGSPPRLLSRRSPGWFVAFKKSFLSVLDMVTDALMIVEYLTTKGKEGYGRALIAMVSLCMLIQLVVVWQQNSKGPRSGLIREVLLTLLALKPGVDAFRVANGEEQTAYALIHPATELAITKCTEMIFEAIPGCVMQLYVLLSMLAEGRSVSRQAYLSLLVSALSTGYSSAIITYDFDIDAQDRKDQPEFYGFIPDGVSGAIVFACMTCKAWVCSFFTKEGAIDARKMKIHKFRRRLWKHLRPEVKEWTLANWARFEREQPDWLNPGRISQVDDDMIPPGSLEGLRRAGGGRKRKSSVSERVLGAVGAG</sequence>
<reference evidence="3 4" key="1">
    <citation type="journal article" date="2023" name="Commun. Biol.">
        <title>Genome analysis of Parmales, the sister group of diatoms, reveals the evolutionary specialization of diatoms from phago-mixotrophs to photoautotrophs.</title>
        <authorList>
            <person name="Ban H."/>
            <person name="Sato S."/>
            <person name="Yoshikawa S."/>
            <person name="Yamada K."/>
            <person name="Nakamura Y."/>
            <person name="Ichinomiya M."/>
            <person name="Sato N."/>
            <person name="Blanc-Mathieu R."/>
            <person name="Endo H."/>
            <person name="Kuwata A."/>
            <person name="Ogata H."/>
        </authorList>
    </citation>
    <scope>NUCLEOTIDE SEQUENCE [LARGE SCALE GENOMIC DNA]</scope>
</reference>
<dbReference type="PANTHER" id="PTHR16024:SF6">
    <property type="entry name" value="XK-RELATED PROTEIN"/>
    <property type="match status" value="1"/>
</dbReference>
<keyword evidence="2" id="KW-1133">Transmembrane helix</keyword>